<organism evidence="1 2">
    <name type="scientific">Streptomyces olivochromogenes</name>
    <dbReference type="NCBI Taxonomy" id="1963"/>
    <lineage>
        <taxon>Bacteria</taxon>
        <taxon>Bacillati</taxon>
        <taxon>Actinomycetota</taxon>
        <taxon>Actinomycetes</taxon>
        <taxon>Kitasatosporales</taxon>
        <taxon>Streptomycetaceae</taxon>
        <taxon>Streptomyces</taxon>
    </lineage>
</organism>
<sequence length="121" mass="14086">MDQPEEIDAAFERGEPHVGVAVIGLALNYSDPVAILPRIARALRSDSEELRRQGTVALAHVARLHHSVDTECLALLRTRPRGNEADDDLWTFVPHRRLPLWLWRHHLPQHTKWLLWDRWRA</sequence>
<proteinExistence type="predicted"/>
<protein>
    <recommendedName>
        <fullName evidence="3">HEAT repeat domain-containing protein</fullName>
    </recommendedName>
</protein>
<name>A0A250VVP5_STROL</name>
<gene>
    <name evidence="1" type="ORF">SO3561_09869</name>
</gene>
<comment type="caution">
    <text evidence="1">The sequence shown here is derived from an EMBL/GenBank/DDBJ whole genome shotgun (WGS) entry which is preliminary data.</text>
</comment>
<evidence type="ECO:0000313" key="2">
    <source>
        <dbReference type="Proteomes" id="UP000217446"/>
    </source>
</evidence>
<dbReference type="AlphaFoldDB" id="A0A250VVP5"/>
<accession>A0A250VVP5</accession>
<dbReference type="Proteomes" id="UP000217446">
    <property type="component" value="Unassembled WGS sequence"/>
</dbReference>
<dbReference type="EMBL" id="BDQI01000049">
    <property type="protein sequence ID" value="GAX58297.1"/>
    <property type="molecule type" value="Genomic_DNA"/>
</dbReference>
<reference evidence="2" key="1">
    <citation type="submission" date="2017-05" db="EMBL/GenBank/DDBJ databases">
        <title>Streptomyces olivochromogenes NBRC 3561 whole genome shotgun sequence.</title>
        <authorList>
            <person name="Dohra H."/>
            <person name="Kodani S."/>
        </authorList>
    </citation>
    <scope>NUCLEOTIDE SEQUENCE [LARGE SCALE GENOMIC DNA]</scope>
    <source>
        <strain evidence="2">NBRC 3561</strain>
    </source>
</reference>
<evidence type="ECO:0008006" key="3">
    <source>
        <dbReference type="Google" id="ProtNLM"/>
    </source>
</evidence>
<keyword evidence="2" id="KW-1185">Reference proteome</keyword>
<evidence type="ECO:0000313" key="1">
    <source>
        <dbReference type="EMBL" id="GAX58297.1"/>
    </source>
</evidence>